<reference evidence="1 2" key="1">
    <citation type="submission" date="2017-04" db="EMBL/GenBank/DDBJ databases">
        <authorList>
            <person name="Afonso C.L."/>
            <person name="Miller P.J."/>
            <person name="Scott M.A."/>
            <person name="Spackman E."/>
            <person name="Goraichik I."/>
            <person name="Dimitrov K.M."/>
            <person name="Suarez D.L."/>
            <person name="Swayne D.E."/>
        </authorList>
    </citation>
    <scope>NUCLEOTIDE SEQUENCE [LARGE SCALE GENOMIC DNA]</scope>
    <source>
        <strain evidence="1 2">CGMCC 1.10972</strain>
    </source>
</reference>
<evidence type="ECO:0000313" key="1">
    <source>
        <dbReference type="EMBL" id="SMC32601.1"/>
    </source>
</evidence>
<gene>
    <name evidence="1" type="ORF">SAMN06297251_10153</name>
</gene>
<dbReference type="STRING" id="937218.SAMN06297251_10153"/>
<dbReference type="Proteomes" id="UP000192656">
    <property type="component" value="Unassembled WGS sequence"/>
</dbReference>
<protein>
    <submittedName>
        <fullName evidence="1">Uncharacterized protein</fullName>
    </submittedName>
</protein>
<sequence>MSRAGFLFVGGLTMARRTENIVEIDEDSVEAAAAAYEALGEKVFGQALQGALNDTAIDAQRQTGRRFKTAIEGGPSRFTEINPGSKRSSVFARDRKFRAGREPEAATAVQRLQSSYLKYMLDESDGVREPGDVGFAETYNYIPTEDGMRRLGLSLTPQGTFKRRDLKRLFKQARTEKRRREEYEKAGKTTEQADTLEKRLKTRRRNERDKTGYDGLFFGKPNGRSSEKTGFWLRLARREGQEKGGLKLVVWAAEKSRYPSLYLTPHWNDGHTHAASYLPMRVRTRIFRAVRMVERASGANVSDIGAMRTAARRAARAAARSGS</sequence>
<evidence type="ECO:0000313" key="2">
    <source>
        <dbReference type="Proteomes" id="UP000192656"/>
    </source>
</evidence>
<name>A0A1W1Y9S9_9HYPH</name>
<dbReference type="AlphaFoldDB" id="A0A1W1Y9S9"/>
<accession>A0A1W1Y9S9</accession>
<dbReference type="EMBL" id="FWXR01000001">
    <property type="protein sequence ID" value="SMC32601.1"/>
    <property type="molecule type" value="Genomic_DNA"/>
</dbReference>
<keyword evidence="2" id="KW-1185">Reference proteome</keyword>
<organism evidence="1 2">
    <name type="scientific">Fulvimarina manganoxydans</name>
    <dbReference type="NCBI Taxonomy" id="937218"/>
    <lineage>
        <taxon>Bacteria</taxon>
        <taxon>Pseudomonadati</taxon>
        <taxon>Pseudomonadota</taxon>
        <taxon>Alphaproteobacteria</taxon>
        <taxon>Hyphomicrobiales</taxon>
        <taxon>Aurantimonadaceae</taxon>
        <taxon>Fulvimarina</taxon>
    </lineage>
</organism>
<proteinExistence type="predicted"/>